<keyword evidence="3" id="KW-1133">Transmembrane helix</keyword>
<dbReference type="Pfam" id="PF13185">
    <property type="entry name" value="GAF_2"/>
    <property type="match status" value="1"/>
</dbReference>
<dbReference type="RefSeq" id="WP_166522681.1">
    <property type="nucleotide sequence ID" value="NZ_JAAABI010000001.1"/>
</dbReference>
<dbReference type="Gene3D" id="3.30.450.40">
    <property type="match status" value="1"/>
</dbReference>
<organism evidence="5 6">
    <name type="scientific">Flagellimonas ochracea</name>
    <dbReference type="NCBI Taxonomy" id="2696472"/>
    <lineage>
        <taxon>Bacteria</taxon>
        <taxon>Pseudomonadati</taxon>
        <taxon>Bacteroidota</taxon>
        <taxon>Flavobacteriia</taxon>
        <taxon>Flavobacteriales</taxon>
        <taxon>Flavobacteriaceae</taxon>
        <taxon>Flagellimonas</taxon>
    </lineage>
</organism>
<feature type="domain" description="GAF" evidence="4">
    <location>
        <begin position="857"/>
        <end position="957"/>
    </location>
</feature>
<dbReference type="SUPFAM" id="SSF50969">
    <property type="entry name" value="YVTN repeat-like/Quinoprotein amine dehydrogenase"/>
    <property type="match status" value="1"/>
</dbReference>
<evidence type="ECO:0000259" key="4">
    <source>
        <dbReference type="Pfam" id="PF13185"/>
    </source>
</evidence>
<keyword evidence="1" id="KW-0597">Phosphoprotein</keyword>
<dbReference type="Proteomes" id="UP000667650">
    <property type="component" value="Unassembled WGS sequence"/>
</dbReference>
<dbReference type="Gene3D" id="2.130.10.10">
    <property type="entry name" value="YVTN repeat-like/Quinoprotein amine dehydrogenase"/>
    <property type="match status" value="3"/>
</dbReference>
<dbReference type="InterPro" id="IPR013783">
    <property type="entry name" value="Ig-like_fold"/>
</dbReference>
<dbReference type="SUPFAM" id="SSF63829">
    <property type="entry name" value="Calcium-dependent phosphotriesterase"/>
    <property type="match status" value="2"/>
</dbReference>
<dbReference type="PANTHER" id="PTHR43547:SF2">
    <property type="entry name" value="HYBRID SIGNAL TRANSDUCTION HISTIDINE KINASE C"/>
    <property type="match status" value="1"/>
</dbReference>
<dbReference type="InterPro" id="IPR011110">
    <property type="entry name" value="Reg_prop"/>
</dbReference>
<gene>
    <name evidence="5" type="ORF">GTQ34_05200</name>
</gene>
<dbReference type="InterPro" id="IPR015943">
    <property type="entry name" value="WD40/YVTN_repeat-like_dom_sf"/>
</dbReference>
<dbReference type="PANTHER" id="PTHR43547">
    <property type="entry name" value="TWO-COMPONENT HISTIDINE KINASE"/>
    <property type="match status" value="1"/>
</dbReference>
<dbReference type="EMBL" id="JAAABI010000001">
    <property type="protein sequence ID" value="NAY91310.1"/>
    <property type="molecule type" value="Genomic_DNA"/>
</dbReference>
<protein>
    <submittedName>
        <fullName evidence="5">GAF domain-containing protein</fullName>
    </submittedName>
</protein>
<sequence length="966" mass="109713">MPTLRLFLLFQVFLICKLIDAQKFQYVYHQEGDVPFKRVNQTIQDNKGYVWLATDRGLFRFDGKYFEDHNIALRSKSIRSFLRWDDQTVLFTNDTGIHRLIYDKTDPSISYFIKASEKAYPTSLFKDSKERLWTGQMDGSIVMYDTEKSDGIVFKLVEERKTEQISFGEDKFGTLWVLIPKGGLFYFDEISKTFTVLSGHTEANQLWVKNDEVWTVGRSIDKMVVDEDQKVESSTKYKTDKEFQHIAVTSTGTIFLATETEIFTFHPQGNITRLSKVFGSNDPHRVEELPFEGINHLNFSLNEMNLNHVVWVSSNDGMCLLWSSFFQNVSGLGYDNVMGLHANSNGEVLVSQGPVHRILNQGTSASFRKENDLNGITGIVSNNTDTWYGSTAGFIYHYRQGGLVKQYDLSDRGSGIFLMSKDHTGDIWFCQATSDKPLVGVAKIDSQGKVVAYGKEKGFDSRILIIREGGRNEFYAAGIGAESYLYKYNRDQDIFENKSLPFPFKVSSNFEVHDIAIDSMGIVWMATTDGLIKYDTETVRKVDLGEFTDGEVRSIVAMPNGLLWLSTDTNGLIHLDAEGNYVVFDEKSGTPSKVAAYRCLALDSNGQLWVGTAEGLVYSSETLPGPLQTKAPMVRSILVDNEQMPFEDVIHINEQELLKLEMTTLTFPSDDIKYQYKIIDGKIPQDEIVDIPWTPVQGSYLIPKNIISGSYKLWIRAQKQGGYAWSQPTKISLKVAGKWYTSWWAILLWTLCGFLFFWYFLRVWFLKRISGLQASLHQKQTELKQKEAELVSQSLSLKDKQEELKSTGANVYLLQRLIRQIPKNATWKETMPILKKLVELPTGIDAFEIAHKRGDDIIYSGFQRGSDIPVIRQEEFNEKNDLASYVLVTGKPLTIDDYEAEASQYISGKSSRGYASRLLLPIQQAKGTPAVLCVCHREKDMFSQLDLTLIQILGAFLSASVKDELK</sequence>
<feature type="transmembrane region" description="Helical" evidence="3">
    <location>
        <begin position="742"/>
        <end position="761"/>
    </location>
</feature>
<comment type="caution">
    <text evidence="5">The sequence shown here is derived from an EMBL/GenBank/DDBJ whole genome shotgun (WGS) entry which is preliminary data.</text>
</comment>
<dbReference type="Pfam" id="PF07494">
    <property type="entry name" value="Reg_prop"/>
    <property type="match status" value="1"/>
</dbReference>
<dbReference type="InterPro" id="IPR029016">
    <property type="entry name" value="GAF-like_dom_sf"/>
</dbReference>
<evidence type="ECO:0000256" key="2">
    <source>
        <dbReference type="SAM" id="Coils"/>
    </source>
</evidence>
<name>A0A964TAK7_9FLAO</name>
<keyword evidence="3" id="KW-0812">Transmembrane</keyword>
<feature type="coiled-coil region" evidence="2">
    <location>
        <begin position="769"/>
        <end position="803"/>
    </location>
</feature>
<dbReference type="GO" id="GO:0000155">
    <property type="term" value="F:phosphorelay sensor kinase activity"/>
    <property type="evidence" value="ECO:0007669"/>
    <property type="project" value="TreeGrafter"/>
</dbReference>
<proteinExistence type="predicted"/>
<keyword evidence="6" id="KW-1185">Reference proteome</keyword>
<accession>A0A964TAK7</accession>
<dbReference type="InterPro" id="IPR011044">
    <property type="entry name" value="Quino_amine_DH_bsu"/>
</dbReference>
<dbReference type="SUPFAM" id="SSF55781">
    <property type="entry name" value="GAF domain-like"/>
    <property type="match status" value="1"/>
</dbReference>
<keyword evidence="2" id="KW-0175">Coiled coil</keyword>
<dbReference type="InterPro" id="IPR003018">
    <property type="entry name" value="GAF"/>
</dbReference>
<evidence type="ECO:0000313" key="6">
    <source>
        <dbReference type="Proteomes" id="UP000667650"/>
    </source>
</evidence>
<dbReference type="AlphaFoldDB" id="A0A964TAK7"/>
<keyword evidence="3" id="KW-0472">Membrane</keyword>
<evidence type="ECO:0000256" key="1">
    <source>
        <dbReference type="ARBA" id="ARBA00022553"/>
    </source>
</evidence>
<evidence type="ECO:0000313" key="5">
    <source>
        <dbReference type="EMBL" id="NAY91310.1"/>
    </source>
</evidence>
<dbReference type="Gene3D" id="2.60.40.10">
    <property type="entry name" value="Immunoglobulins"/>
    <property type="match status" value="1"/>
</dbReference>
<reference evidence="5" key="1">
    <citation type="submission" date="2020-01" db="EMBL/GenBank/DDBJ databases">
        <title>Muricauda ochracea sp. nov., isolated from a tidal flat of Garorim bay in Korea.</title>
        <authorList>
            <person name="Kim D."/>
            <person name="Yoo Y."/>
            <person name="Kim J.-J."/>
        </authorList>
    </citation>
    <scope>NUCLEOTIDE SEQUENCE</scope>
    <source>
        <strain evidence="5">JGD-17</strain>
    </source>
</reference>
<evidence type="ECO:0000256" key="3">
    <source>
        <dbReference type="SAM" id="Phobius"/>
    </source>
</evidence>